<dbReference type="Pfam" id="PF13302">
    <property type="entry name" value="Acetyltransf_3"/>
    <property type="match status" value="1"/>
</dbReference>
<keyword evidence="2" id="KW-0012">Acyltransferase</keyword>
<dbReference type="GO" id="GO:0005840">
    <property type="term" value="C:ribosome"/>
    <property type="evidence" value="ECO:0007669"/>
    <property type="project" value="UniProtKB-KW"/>
</dbReference>
<reference evidence="5 6" key="1">
    <citation type="submission" date="2017-10" db="EMBL/GenBank/DDBJ databases">
        <title>Genome announcement of Methylocella silvestris TVC from permafrost.</title>
        <authorList>
            <person name="Wang J."/>
            <person name="Geng K."/>
            <person name="Ul-Haque F."/>
            <person name="Crombie A.T."/>
            <person name="Street L.E."/>
            <person name="Wookey P.A."/>
            <person name="Murrell J.C."/>
            <person name="Pratscher J."/>
        </authorList>
    </citation>
    <scope>NUCLEOTIDE SEQUENCE [LARGE SCALE GENOMIC DNA]</scope>
    <source>
        <strain evidence="5 6">TVC</strain>
    </source>
</reference>
<keyword evidence="5" id="KW-0689">Ribosomal protein</keyword>
<dbReference type="SUPFAM" id="SSF55729">
    <property type="entry name" value="Acyl-CoA N-acyltransferases (Nat)"/>
    <property type="match status" value="1"/>
</dbReference>
<accession>A0A2J7TD82</accession>
<dbReference type="AlphaFoldDB" id="A0A2J7TD82"/>
<dbReference type="GO" id="GO:0005737">
    <property type="term" value="C:cytoplasm"/>
    <property type="evidence" value="ECO:0007669"/>
    <property type="project" value="TreeGrafter"/>
</dbReference>
<proteinExistence type="inferred from homology"/>
<dbReference type="PROSITE" id="PS51186">
    <property type="entry name" value="GNAT"/>
    <property type="match status" value="1"/>
</dbReference>
<feature type="domain" description="N-acetyltransferase" evidence="4">
    <location>
        <begin position="23"/>
        <end position="187"/>
    </location>
</feature>
<dbReference type="EMBL" id="PDZR01000026">
    <property type="protein sequence ID" value="PNG24703.1"/>
    <property type="molecule type" value="Genomic_DNA"/>
</dbReference>
<sequence>MTVALFRIGPNNENAQYLRGEGVYLRPPEMRDFDEWSALRERSRDFLTPWEPTWPADDLTRTAFRRRVRRHQQEIDSNESFPFLVFRDDDVLLGGLTVGQVKRGVVQAATLGYWIGEPFANHGFMTKAVRAGVIFAFGTLRLHRVEASCLPHNIPSTRLLERVGFTREGYARAYLRINGVWEDHLLYGLVETDQTPARPRQGRP</sequence>
<organism evidence="5 6">
    <name type="scientific">Methylocella silvestris</name>
    <dbReference type="NCBI Taxonomy" id="199596"/>
    <lineage>
        <taxon>Bacteria</taxon>
        <taxon>Pseudomonadati</taxon>
        <taxon>Pseudomonadota</taxon>
        <taxon>Alphaproteobacteria</taxon>
        <taxon>Hyphomicrobiales</taxon>
        <taxon>Beijerinckiaceae</taxon>
        <taxon>Methylocella</taxon>
    </lineage>
</organism>
<evidence type="ECO:0000313" key="6">
    <source>
        <dbReference type="Proteomes" id="UP000236286"/>
    </source>
</evidence>
<evidence type="ECO:0000313" key="5">
    <source>
        <dbReference type="EMBL" id="PNG24703.1"/>
    </source>
</evidence>
<dbReference type="PANTHER" id="PTHR43792:SF8">
    <property type="entry name" value="[RIBOSOMAL PROTEIN US5]-ALANINE N-ACETYLTRANSFERASE"/>
    <property type="match status" value="1"/>
</dbReference>
<dbReference type="InterPro" id="IPR051531">
    <property type="entry name" value="N-acetyltransferase"/>
</dbReference>
<gene>
    <name evidence="5" type="ORF">CR492_17440</name>
</gene>
<evidence type="ECO:0000256" key="2">
    <source>
        <dbReference type="ARBA" id="ARBA00023315"/>
    </source>
</evidence>
<comment type="caution">
    <text evidence="5">The sequence shown here is derived from an EMBL/GenBank/DDBJ whole genome shotgun (WGS) entry which is preliminary data.</text>
</comment>
<protein>
    <submittedName>
        <fullName evidence="5">30S ribosomal protein S5 alanine N-acetyltransferase</fullName>
    </submittedName>
</protein>
<dbReference type="Proteomes" id="UP000236286">
    <property type="component" value="Unassembled WGS sequence"/>
</dbReference>
<dbReference type="PANTHER" id="PTHR43792">
    <property type="entry name" value="GNAT FAMILY, PUTATIVE (AFU_ORTHOLOGUE AFUA_3G00765)-RELATED-RELATED"/>
    <property type="match status" value="1"/>
</dbReference>
<evidence type="ECO:0000259" key="4">
    <source>
        <dbReference type="PROSITE" id="PS51186"/>
    </source>
</evidence>
<evidence type="ECO:0000256" key="1">
    <source>
        <dbReference type="ARBA" id="ARBA00022679"/>
    </source>
</evidence>
<dbReference type="InterPro" id="IPR000182">
    <property type="entry name" value="GNAT_dom"/>
</dbReference>
<comment type="similarity">
    <text evidence="3">Belongs to the acetyltransferase family. RimJ subfamily.</text>
</comment>
<evidence type="ECO:0000256" key="3">
    <source>
        <dbReference type="ARBA" id="ARBA00038502"/>
    </source>
</evidence>
<keyword evidence="5" id="KW-0687">Ribonucleoprotein</keyword>
<dbReference type="OrthoDB" id="9801669at2"/>
<name>A0A2J7TD82_METSI</name>
<dbReference type="GO" id="GO:0008999">
    <property type="term" value="F:protein-N-terminal-alanine acetyltransferase activity"/>
    <property type="evidence" value="ECO:0007669"/>
    <property type="project" value="TreeGrafter"/>
</dbReference>
<dbReference type="Gene3D" id="3.40.630.30">
    <property type="match status" value="1"/>
</dbReference>
<dbReference type="InterPro" id="IPR016181">
    <property type="entry name" value="Acyl_CoA_acyltransferase"/>
</dbReference>
<keyword evidence="1 5" id="KW-0808">Transferase</keyword>